<evidence type="ECO:0000313" key="8">
    <source>
        <dbReference type="EMBL" id="RCI72048.1"/>
    </source>
</evidence>
<proteinExistence type="predicted"/>
<dbReference type="InterPro" id="IPR003399">
    <property type="entry name" value="Mce/MlaD"/>
</dbReference>
<evidence type="ECO:0000256" key="4">
    <source>
        <dbReference type="ARBA" id="ARBA00022692"/>
    </source>
</evidence>
<evidence type="ECO:0000313" key="9">
    <source>
        <dbReference type="Proteomes" id="UP000253594"/>
    </source>
</evidence>
<dbReference type="InterPro" id="IPR051800">
    <property type="entry name" value="PqiA-PqiB_transport"/>
</dbReference>
<evidence type="ECO:0000256" key="6">
    <source>
        <dbReference type="ARBA" id="ARBA00023136"/>
    </source>
</evidence>
<evidence type="ECO:0000259" key="7">
    <source>
        <dbReference type="Pfam" id="PF02470"/>
    </source>
</evidence>
<accession>A0A367M3T1</accession>
<reference evidence="8 9" key="1">
    <citation type="submission" date="2018-07" db="EMBL/GenBank/DDBJ databases">
        <title>Mechanisms of high-level aminoglycoside resistance among Gram-negative pathogens in Brazil.</title>
        <authorList>
            <person name="Ballaben A.S."/>
            <person name="Darini A.L.C."/>
            <person name="Doi Y."/>
        </authorList>
    </citation>
    <scope>NUCLEOTIDE SEQUENCE [LARGE SCALE GENOMIC DNA]</scope>
    <source>
        <strain evidence="8 9">B2-305</strain>
    </source>
</reference>
<keyword evidence="3" id="KW-0997">Cell inner membrane</keyword>
<keyword evidence="5" id="KW-1133">Transmembrane helix</keyword>
<keyword evidence="6" id="KW-0472">Membrane</keyword>
<dbReference type="PANTHER" id="PTHR30462">
    <property type="entry name" value="INTERMEMBRANE TRANSPORT PROTEIN PQIB-RELATED"/>
    <property type="match status" value="1"/>
</dbReference>
<organism evidence="8 9">
    <name type="scientific">Pseudomonas aeruginosa</name>
    <dbReference type="NCBI Taxonomy" id="287"/>
    <lineage>
        <taxon>Bacteria</taxon>
        <taxon>Pseudomonadati</taxon>
        <taxon>Pseudomonadota</taxon>
        <taxon>Gammaproteobacteria</taxon>
        <taxon>Pseudomonadales</taxon>
        <taxon>Pseudomonadaceae</taxon>
        <taxon>Pseudomonas</taxon>
    </lineage>
</organism>
<comment type="caution">
    <text evidence="8">The sequence shown here is derived from an EMBL/GenBank/DDBJ whole genome shotgun (WGS) entry which is preliminary data.</text>
</comment>
<evidence type="ECO:0000256" key="1">
    <source>
        <dbReference type="ARBA" id="ARBA00004533"/>
    </source>
</evidence>
<protein>
    <submittedName>
        <fullName evidence="8">MCE family protein</fullName>
    </submittedName>
</protein>
<dbReference type="PANTHER" id="PTHR30462:SF0">
    <property type="entry name" value="INTERMEMBRANE TRANSPORT PROTEIN YEBT"/>
    <property type="match status" value="1"/>
</dbReference>
<evidence type="ECO:0000256" key="5">
    <source>
        <dbReference type="ARBA" id="ARBA00022989"/>
    </source>
</evidence>
<feature type="domain" description="Mce/MlaD" evidence="7">
    <location>
        <begin position="285"/>
        <end position="345"/>
    </location>
</feature>
<feature type="domain" description="Mce/MlaD" evidence="7">
    <location>
        <begin position="169"/>
        <end position="258"/>
    </location>
</feature>
<dbReference type="EMBL" id="QORE01001111">
    <property type="protein sequence ID" value="RCI72048.1"/>
    <property type="molecule type" value="Genomic_DNA"/>
</dbReference>
<dbReference type="Proteomes" id="UP000253594">
    <property type="component" value="Unassembled WGS sequence"/>
</dbReference>
<keyword evidence="4" id="KW-0812">Transmembrane</keyword>
<evidence type="ECO:0000256" key="3">
    <source>
        <dbReference type="ARBA" id="ARBA00022519"/>
    </source>
</evidence>
<dbReference type="Pfam" id="PF02470">
    <property type="entry name" value="MlaD"/>
    <property type="match status" value="3"/>
</dbReference>
<dbReference type="AlphaFoldDB" id="A0A367M3T1"/>
<evidence type="ECO:0000256" key="2">
    <source>
        <dbReference type="ARBA" id="ARBA00022475"/>
    </source>
</evidence>
<name>A0A367M3T1_PSEAI</name>
<sequence>SISLAGITGLEALVKGNYIDVRFAKSGAPSREFTIRPKAPPLNTDAPGLHLVLTSDKLGSIDIGAPILYRQVRVGSVQSYQLSRDRQRVVVGVHIEPEYAHLVNTSTRFWNSSGITLTGNLSGVQVKSESLQTLITGGISFDTLDPKAPTVTKVRRFTLFDSEEAAMARGVEIQLSIDNADGLREGTPIRFKGLDIGKIESVELNPDLSGVLMKARLTSAGERVARSGTRFWVVRPALGLLRTENLGTLVSGPYIEALPSSTPGERQARFQTLAEAPNLLGRENGLRLTLSAPRKGSIKPGNLVTYRQIPVGKVVDLALGEQADRVLISILIEPRYVPLVRTGSRFWNASGFGVDASLFKGLSLRTESMEALMEGGIAFATPNNAQMGEPAKPGQTFALFDSANDEWLEWAPRIALRSGAR</sequence>
<feature type="non-terminal residue" evidence="8">
    <location>
        <position position="1"/>
    </location>
</feature>
<keyword evidence="2" id="KW-1003">Cell membrane</keyword>
<dbReference type="GO" id="GO:0005886">
    <property type="term" value="C:plasma membrane"/>
    <property type="evidence" value="ECO:0007669"/>
    <property type="project" value="UniProtKB-SubCell"/>
</dbReference>
<feature type="domain" description="Mce/MlaD" evidence="7">
    <location>
        <begin position="48"/>
        <end position="111"/>
    </location>
</feature>
<gene>
    <name evidence="8" type="ORF">DT376_25840</name>
</gene>
<comment type="subcellular location">
    <subcellularLocation>
        <location evidence="1">Cell inner membrane</location>
    </subcellularLocation>
</comment>